<evidence type="ECO:0000313" key="2">
    <source>
        <dbReference type="Proteomes" id="UP000002308"/>
    </source>
</evidence>
<protein>
    <submittedName>
        <fullName evidence="1">Uncharacterized protein</fullName>
    </submittedName>
</protein>
<reference evidence="1 2" key="1">
    <citation type="journal article" date="2009" name="Proc. Natl. Acad. Sci. U.S.A.">
        <title>Biogeography of the Sulfolobus islandicus pan-genome.</title>
        <authorList>
            <person name="Reno M.L."/>
            <person name="Held N.L."/>
            <person name="Fields C.J."/>
            <person name="Burke P.V."/>
            <person name="Whitaker R.J."/>
        </authorList>
    </citation>
    <scope>NUCLEOTIDE SEQUENCE [LARGE SCALE GENOMIC DNA]</scope>
    <source>
        <strain evidence="2">Y.G.57.14 / Yellowstone #1</strain>
    </source>
</reference>
<dbReference type="Proteomes" id="UP000002308">
    <property type="component" value="Chromosome"/>
</dbReference>
<dbReference type="EMBL" id="CP001403">
    <property type="protein sequence ID" value="ACP46260.1"/>
    <property type="molecule type" value="Genomic_DNA"/>
</dbReference>
<proteinExistence type="predicted"/>
<dbReference type="KEGG" id="siy:YG5714_2005"/>
<dbReference type="GeneID" id="7805560"/>
<organism evidence="1 2">
    <name type="scientific">Saccharolobus islandicus (strain Y.G.57.14 / Yellowstone #1)</name>
    <name type="common">Sulfolobus islandicus</name>
    <dbReference type="NCBI Taxonomy" id="439386"/>
    <lineage>
        <taxon>Archaea</taxon>
        <taxon>Thermoproteota</taxon>
        <taxon>Thermoprotei</taxon>
        <taxon>Sulfolobales</taxon>
        <taxon>Sulfolobaceae</taxon>
        <taxon>Saccharolobus</taxon>
    </lineage>
</organism>
<sequence length="96" mass="11026">MSPNSPPKFVAKRNLIKRKDGKVLVYIGGAIPEDILQKAKMIRAYLIVGEDKIYAGDHKINKYRKNVFIFLNSDAVEILDNSKEVIFLLEPLFQNY</sequence>
<accession>C3N7R6</accession>
<dbReference type="RefSeq" id="WP_012716418.1">
    <property type="nucleotide sequence ID" value="NC_012622.1"/>
</dbReference>
<name>C3N7R6_SACI7</name>
<evidence type="ECO:0000313" key="1">
    <source>
        <dbReference type="EMBL" id="ACP46260.1"/>
    </source>
</evidence>
<dbReference type="AlphaFoldDB" id="C3N7R6"/>
<dbReference type="HOGENOM" id="CLU_2379557_0_0_2"/>
<gene>
    <name evidence="1" type="ordered locus">YG5714_2005</name>
</gene>